<organism evidence="8 9">
    <name type="scientific">Macrophomina phaseolina</name>
    <dbReference type="NCBI Taxonomy" id="35725"/>
    <lineage>
        <taxon>Eukaryota</taxon>
        <taxon>Fungi</taxon>
        <taxon>Dikarya</taxon>
        <taxon>Ascomycota</taxon>
        <taxon>Pezizomycotina</taxon>
        <taxon>Dothideomycetes</taxon>
        <taxon>Dothideomycetes incertae sedis</taxon>
        <taxon>Botryosphaeriales</taxon>
        <taxon>Botryosphaeriaceae</taxon>
        <taxon>Macrophomina</taxon>
    </lineage>
</organism>
<evidence type="ECO:0000256" key="5">
    <source>
        <dbReference type="ARBA" id="ARBA00023222"/>
    </source>
</evidence>
<keyword evidence="6" id="KW-0456">Lyase</keyword>
<proteinExistence type="predicted"/>
<dbReference type="PANTHER" id="PTHR21022:SF19">
    <property type="entry name" value="PREPHENATE DEHYDRATASE-RELATED"/>
    <property type="match status" value="1"/>
</dbReference>
<dbReference type="SUPFAM" id="SSF55021">
    <property type="entry name" value="ACT-like"/>
    <property type="match status" value="1"/>
</dbReference>
<dbReference type="Pfam" id="PF00800">
    <property type="entry name" value="PDT"/>
    <property type="match status" value="1"/>
</dbReference>
<dbReference type="Gene3D" id="3.30.70.260">
    <property type="match status" value="1"/>
</dbReference>
<evidence type="ECO:0000256" key="1">
    <source>
        <dbReference type="ARBA" id="ARBA00004741"/>
    </source>
</evidence>
<gene>
    <name evidence="8" type="ORF">B0J12DRAFT_605199</name>
</gene>
<sequence>MAIQDKVLFLGPEGTYTHQAALSFFPTASPLHPTASIASVFAGVQSGGYTHGVVPIENSSNGGVVPTWDLLAAAASSHPDVLICGEAFVPVRHALLGRRCPSQNASAKGSPCLAHVKTLYSHPQAWGQCTKALGSGPLGRARRVDADSTSAAARLVSEDVRGESAAVASVAAARVHGLDVLVEDVSDFSGNTTRFFVLRRAGGRVDEMVARSAQGEGEAGRWSALVAFTLAEPERVAEALGALARYAVPVANVVTRPSVGGKAWERVFMVELVLGGKAPADVEAALVELGRVVPGWRWLGSWESKLPQ</sequence>
<name>A0ABQ8G4T6_9PEZI</name>
<evidence type="ECO:0000313" key="9">
    <source>
        <dbReference type="Proteomes" id="UP000774617"/>
    </source>
</evidence>
<dbReference type="PANTHER" id="PTHR21022">
    <property type="entry name" value="PREPHENATE DEHYDRATASE P PROTEIN"/>
    <property type="match status" value="1"/>
</dbReference>
<feature type="domain" description="Prephenate dehydratase" evidence="7">
    <location>
        <begin position="6"/>
        <end position="200"/>
    </location>
</feature>
<evidence type="ECO:0000256" key="2">
    <source>
        <dbReference type="ARBA" id="ARBA00013147"/>
    </source>
</evidence>
<comment type="caution">
    <text evidence="8">The sequence shown here is derived from an EMBL/GenBank/DDBJ whole genome shotgun (WGS) entry which is preliminary data.</text>
</comment>
<protein>
    <recommendedName>
        <fullName evidence="2">prephenate dehydratase</fullName>
        <ecNumber evidence="2">4.2.1.51</ecNumber>
    </recommendedName>
</protein>
<keyword evidence="4" id="KW-0057">Aromatic amino acid biosynthesis</keyword>
<dbReference type="InterPro" id="IPR008242">
    <property type="entry name" value="Chor_mutase/pphenate_deHydtase"/>
</dbReference>
<accession>A0ABQ8G4T6</accession>
<evidence type="ECO:0000259" key="7">
    <source>
        <dbReference type="PROSITE" id="PS51171"/>
    </source>
</evidence>
<dbReference type="InterPro" id="IPR001086">
    <property type="entry name" value="Preph_deHydtase"/>
</dbReference>
<keyword evidence="9" id="KW-1185">Reference proteome</keyword>
<dbReference type="SUPFAM" id="SSF53850">
    <property type="entry name" value="Periplasmic binding protein-like II"/>
    <property type="match status" value="1"/>
</dbReference>
<dbReference type="PROSITE" id="PS51171">
    <property type="entry name" value="PREPHENATE_DEHYDR_3"/>
    <property type="match status" value="1"/>
</dbReference>
<dbReference type="PIRSF" id="PIRSF001500">
    <property type="entry name" value="Chor_mut_pdt_Ppr"/>
    <property type="match status" value="1"/>
</dbReference>
<dbReference type="Gene3D" id="3.40.190.10">
    <property type="entry name" value="Periplasmic binding protein-like II"/>
    <property type="match status" value="2"/>
</dbReference>
<dbReference type="EC" id="4.2.1.51" evidence="2"/>
<evidence type="ECO:0000256" key="4">
    <source>
        <dbReference type="ARBA" id="ARBA00023141"/>
    </source>
</evidence>
<keyword evidence="3" id="KW-0028">Amino-acid biosynthesis</keyword>
<evidence type="ECO:0000256" key="3">
    <source>
        <dbReference type="ARBA" id="ARBA00022605"/>
    </source>
</evidence>
<comment type="pathway">
    <text evidence="1">Amino-acid biosynthesis; L-phenylalanine biosynthesis; phenylpyruvate from prephenate: step 1/1.</text>
</comment>
<dbReference type="EMBL" id="JAGTJR010000025">
    <property type="protein sequence ID" value="KAH7042635.1"/>
    <property type="molecule type" value="Genomic_DNA"/>
</dbReference>
<dbReference type="Proteomes" id="UP000774617">
    <property type="component" value="Unassembled WGS sequence"/>
</dbReference>
<evidence type="ECO:0000313" key="8">
    <source>
        <dbReference type="EMBL" id="KAH7042635.1"/>
    </source>
</evidence>
<evidence type="ECO:0000256" key="6">
    <source>
        <dbReference type="ARBA" id="ARBA00023239"/>
    </source>
</evidence>
<keyword evidence="5" id="KW-0584">Phenylalanine biosynthesis</keyword>
<reference evidence="8 9" key="1">
    <citation type="journal article" date="2021" name="Nat. Commun.">
        <title>Genetic determinants of endophytism in the Arabidopsis root mycobiome.</title>
        <authorList>
            <person name="Mesny F."/>
            <person name="Miyauchi S."/>
            <person name="Thiergart T."/>
            <person name="Pickel B."/>
            <person name="Atanasova L."/>
            <person name="Karlsson M."/>
            <person name="Huettel B."/>
            <person name="Barry K.W."/>
            <person name="Haridas S."/>
            <person name="Chen C."/>
            <person name="Bauer D."/>
            <person name="Andreopoulos W."/>
            <person name="Pangilinan J."/>
            <person name="LaButti K."/>
            <person name="Riley R."/>
            <person name="Lipzen A."/>
            <person name="Clum A."/>
            <person name="Drula E."/>
            <person name="Henrissat B."/>
            <person name="Kohler A."/>
            <person name="Grigoriev I.V."/>
            <person name="Martin F.M."/>
            <person name="Hacquard S."/>
        </authorList>
    </citation>
    <scope>NUCLEOTIDE SEQUENCE [LARGE SCALE GENOMIC DNA]</scope>
    <source>
        <strain evidence="8 9">MPI-SDFR-AT-0080</strain>
    </source>
</reference>
<dbReference type="CDD" id="cd13532">
    <property type="entry name" value="PBP2_PDT_like"/>
    <property type="match status" value="1"/>
</dbReference>
<dbReference type="InterPro" id="IPR045865">
    <property type="entry name" value="ACT-like_dom_sf"/>
</dbReference>